<accession>A0A9D5BI79</accession>
<protein>
    <submittedName>
        <fullName evidence="1">Uncharacterized protein</fullName>
    </submittedName>
</protein>
<comment type="caution">
    <text evidence="1">The sequence shown here is derived from an EMBL/GenBank/DDBJ whole genome shotgun (WGS) entry which is preliminary data.</text>
</comment>
<proteinExistence type="predicted"/>
<evidence type="ECO:0000313" key="2">
    <source>
        <dbReference type="Proteomes" id="UP001058974"/>
    </source>
</evidence>
<dbReference type="Proteomes" id="UP001058974">
    <property type="component" value="Chromosome 1"/>
</dbReference>
<name>A0A9D5BI79_PEA</name>
<reference evidence="1 2" key="1">
    <citation type="journal article" date="2022" name="Nat. Genet.">
        <title>Improved pea reference genome and pan-genome highlight genomic features and evolutionary characteristics.</title>
        <authorList>
            <person name="Yang T."/>
            <person name="Liu R."/>
            <person name="Luo Y."/>
            <person name="Hu S."/>
            <person name="Wang D."/>
            <person name="Wang C."/>
            <person name="Pandey M.K."/>
            <person name="Ge S."/>
            <person name="Xu Q."/>
            <person name="Li N."/>
            <person name="Li G."/>
            <person name="Huang Y."/>
            <person name="Saxena R.K."/>
            <person name="Ji Y."/>
            <person name="Li M."/>
            <person name="Yan X."/>
            <person name="He Y."/>
            <person name="Liu Y."/>
            <person name="Wang X."/>
            <person name="Xiang C."/>
            <person name="Varshney R.K."/>
            <person name="Ding H."/>
            <person name="Gao S."/>
            <person name="Zong X."/>
        </authorList>
    </citation>
    <scope>NUCLEOTIDE SEQUENCE [LARGE SCALE GENOMIC DNA]</scope>
    <source>
        <strain evidence="1 2">cv. Zhongwan 6</strain>
    </source>
</reference>
<gene>
    <name evidence="1" type="ORF">KIW84_012687</name>
</gene>
<keyword evidence="2" id="KW-1185">Reference proteome</keyword>
<dbReference type="Gramene" id="Psat01G0268700-T1">
    <property type="protein sequence ID" value="KAI5444163.1"/>
    <property type="gene ID" value="KIW84_012687"/>
</dbReference>
<organism evidence="1 2">
    <name type="scientific">Pisum sativum</name>
    <name type="common">Garden pea</name>
    <name type="synonym">Lathyrus oleraceus</name>
    <dbReference type="NCBI Taxonomy" id="3888"/>
    <lineage>
        <taxon>Eukaryota</taxon>
        <taxon>Viridiplantae</taxon>
        <taxon>Streptophyta</taxon>
        <taxon>Embryophyta</taxon>
        <taxon>Tracheophyta</taxon>
        <taxon>Spermatophyta</taxon>
        <taxon>Magnoliopsida</taxon>
        <taxon>eudicotyledons</taxon>
        <taxon>Gunneridae</taxon>
        <taxon>Pentapetalae</taxon>
        <taxon>rosids</taxon>
        <taxon>fabids</taxon>
        <taxon>Fabales</taxon>
        <taxon>Fabaceae</taxon>
        <taxon>Papilionoideae</taxon>
        <taxon>50 kb inversion clade</taxon>
        <taxon>NPAAA clade</taxon>
        <taxon>Hologalegina</taxon>
        <taxon>IRL clade</taxon>
        <taxon>Fabeae</taxon>
        <taxon>Lathyrus</taxon>
    </lineage>
</organism>
<dbReference type="Gramene" id="Psat0s2226g0080.1">
    <property type="protein sequence ID" value="Psat0s2226g0080.1.cds"/>
    <property type="gene ID" value="Psat0s2226g0080"/>
</dbReference>
<dbReference type="AlphaFoldDB" id="A0A9D5BI79"/>
<dbReference type="EMBL" id="JAMSHJ010000001">
    <property type="protein sequence ID" value="KAI5444163.1"/>
    <property type="molecule type" value="Genomic_DNA"/>
</dbReference>
<evidence type="ECO:0000313" key="1">
    <source>
        <dbReference type="EMBL" id="KAI5444163.1"/>
    </source>
</evidence>
<sequence>MKETEWKEVRKRITFEKRTRASVWTTTIGKDQHVGEEVSSFFFTEFSESYEAKQMAEVFKEFGLVVEVYIPGKRDSRGRRFQRGVENAKRNVGIKGQATYNSCGQTQNRDGYERKIDRTYARAVEKGSRKLNEKPIFVHLQFNVPQSKMVRFDKAYVGVVKKTGSTYGIQEALNSEGFFNIKGTPMGANL</sequence>